<dbReference type="InterPro" id="IPR011333">
    <property type="entry name" value="SKP1/BTB/POZ_sf"/>
</dbReference>
<dbReference type="PANTHER" id="PTHR26379">
    <property type="entry name" value="BTB/POZ AND MATH DOMAIN-CONTAINING PROTEIN 1"/>
    <property type="match status" value="1"/>
</dbReference>
<dbReference type="RefSeq" id="XP_004974315.1">
    <property type="nucleotide sequence ID" value="XM_004974258.1"/>
</dbReference>
<evidence type="ECO:0000313" key="6">
    <source>
        <dbReference type="Proteomes" id="UP000004995"/>
    </source>
</evidence>
<dbReference type="EMBL" id="AGNK02003496">
    <property type="status" value="NOT_ANNOTATED_CDS"/>
    <property type="molecule type" value="Genomic_DNA"/>
</dbReference>
<dbReference type="OMA" id="EPELMIP"/>
<gene>
    <name evidence="5" type="primary">LOC101756957</name>
    <name evidence="4" type="ORF">SETIT_6G018400v2</name>
</gene>
<dbReference type="PANTHER" id="PTHR26379:SF474">
    <property type="entry name" value="OS08G0228200 PROTEIN"/>
    <property type="match status" value="1"/>
</dbReference>
<dbReference type="KEGG" id="sita:101756957"/>
<dbReference type="InterPro" id="IPR008974">
    <property type="entry name" value="TRAF-like"/>
</dbReference>
<organism evidence="4">
    <name type="scientific">Setaria italica</name>
    <name type="common">Foxtail millet</name>
    <name type="synonym">Panicum italicum</name>
    <dbReference type="NCBI Taxonomy" id="4555"/>
    <lineage>
        <taxon>Eukaryota</taxon>
        <taxon>Viridiplantae</taxon>
        <taxon>Streptophyta</taxon>
        <taxon>Embryophyta</taxon>
        <taxon>Tracheophyta</taxon>
        <taxon>Spermatophyta</taxon>
        <taxon>Magnoliopsida</taxon>
        <taxon>Liliopsida</taxon>
        <taxon>Poales</taxon>
        <taxon>Poaceae</taxon>
        <taxon>PACMAD clade</taxon>
        <taxon>Panicoideae</taxon>
        <taxon>Panicodae</taxon>
        <taxon>Paniceae</taxon>
        <taxon>Cenchrinae</taxon>
        <taxon>Setaria</taxon>
    </lineage>
</organism>
<feature type="domain" description="BTB" evidence="3">
    <location>
        <begin position="201"/>
        <end position="273"/>
    </location>
</feature>
<reference evidence="5" key="3">
    <citation type="submission" date="2018-08" db="UniProtKB">
        <authorList>
            <consortium name="EnsemblPlants"/>
        </authorList>
    </citation>
    <scope>IDENTIFICATION</scope>
    <source>
        <strain evidence="5">Yugu1</strain>
    </source>
</reference>
<dbReference type="SUPFAM" id="SSF49599">
    <property type="entry name" value="TRAF domain-like"/>
    <property type="match status" value="1"/>
</dbReference>
<evidence type="ECO:0000313" key="4">
    <source>
        <dbReference type="EMBL" id="RCV29499.1"/>
    </source>
</evidence>
<keyword evidence="6" id="KW-1185">Reference proteome</keyword>
<evidence type="ECO:0000259" key="3">
    <source>
        <dbReference type="PROSITE" id="PS50097"/>
    </source>
</evidence>
<protein>
    <recommendedName>
        <fullName evidence="3">BTB domain-containing protein</fullName>
    </recommendedName>
</protein>
<dbReference type="eggNOG" id="KOG1987">
    <property type="taxonomic scope" value="Eukaryota"/>
</dbReference>
<dbReference type="InterPro" id="IPR045005">
    <property type="entry name" value="BPM1-6"/>
</dbReference>
<dbReference type="AlphaFoldDB" id="K3YMF2"/>
<reference evidence="4" key="2">
    <citation type="submission" date="2015-07" db="EMBL/GenBank/DDBJ databases">
        <authorList>
            <person name="Noorani M."/>
        </authorList>
    </citation>
    <scope>NUCLEOTIDE SEQUENCE</scope>
    <source>
        <strain evidence="4">Yugu1</strain>
    </source>
</reference>
<dbReference type="HOGENOM" id="CLU_004253_2_0_1"/>
<dbReference type="Proteomes" id="UP000004995">
    <property type="component" value="Unassembled WGS sequence"/>
</dbReference>
<dbReference type="EMBL" id="CM003533">
    <property type="protein sequence ID" value="RCV29499.1"/>
    <property type="molecule type" value="Genomic_DNA"/>
</dbReference>
<dbReference type="SUPFAM" id="SSF54695">
    <property type="entry name" value="POZ domain"/>
    <property type="match status" value="1"/>
</dbReference>
<sequence>MATTTSRTTFKVPGLATSDGILVIWPHFHRSAVFTAGGYYDWSICYYPDSLYDSDSIDLCLQLESRGTEVTISSSVSLLDPKATLPPLNLVKPSPPLRFDSEDEDRRMVTHWVPKRVLREALRHGYLQGQSGLLFQWTITVIYVPEPELMIPVPELMPMPMLEPELTPVQEPRPEVPTADVVPEPMSDVPDVAPLSMVPATDVTYSVWGLLFHAHKAILAAQSPVFKAELSEAMKKKQAIGAPAAIIEVDGMRPDVFEALLSYIYTDALPDTEGQSDEDDDATQMMCDLLVAADRYDLERLKLLCERELSKIVDVENVAKMLAFADDHYCCALQDACIEFMVTSGRMEEVVESPGYQLLRRKHPLILVDVLEKFLIFHNVY</sequence>
<dbReference type="Gene3D" id="2.60.210.10">
    <property type="entry name" value="Apoptosis, Tumor Necrosis Factor Receptor Associated Protein 2, Chain A"/>
    <property type="match status" value="1"/>
</dbReference>
<dbReference type="PROSITE" id="PS50097">
    <property type="entry name" value="BTB"/>
    <property type="match status" value="1"/>
</dbReference>
<comment type="similarity">
    <text evidence="2">Belongs to the Tdpoz family.</text>
</comment>
<dbReference type="Gramene" id="KQL00320">
    <property type="protein sequence ID" value="KQL00320"/>
    <property type="gene ID" value="SETIT_015431mg"/>
</dbReference>
<proteinExistence type="inferred from homology"/>
<dbReference type="Gene3D" id="1.25.40.420">
    <property type="match status" value="1"/>
</dbReference>
<accession>K3YMF2</accession>
<dbReference type="OrthoDB" id="10249567at2759"/>
<dbReference type="GeneID" id="101756957"/>
<dbReference type="Gene3D" id="3.30.710.10">
    <property type="entry name" value="Potassium Channel Kv1.1, Chain A"/>
    <property type="match status" value="1"/>
</dbReference>
<evidence type="ECO:0000313" key="5">
    <source>
        <dbReference type="EnsemblPlants" id="KQL00320"/>
    </source>
</evidence>
<dbReference type="Pfam" id="PF24570">
    <property type="entry name" value="BACK_BPM_SPOP"/>
    <property type="match status" value="1"/>
</dbReference>
<name>K3YMF2_SETIT</name>
<reference evidence="4 6" key="1">
    <citation type="journal article" date="2012" name="Nat. Biotechnol.">
        <title>Reference genome sequence of the model plant Setaria.</title>
        <authorList>
            <person name="Bennetzen J.L."/>
            <person name="Schmutz J."/>
            <person name="Wang H."/>
            <person name="Percifield R."/>
            <person name="Hawkins J."/>
            <person name="Pontaroli A.C."/>
            <person name="Estep M."/>
            <person name="Feng L."/>
            <person name="Vaughn J.N."/>
            <person name="Grimwood J."/>
            <person name="Jenkins J."/>
            <person name="Barry K."/>
            <person name="Lindquist E."/>
            <person name="Hellsten U."/>
            <person name="Deshpande S."/>
            <person name="Wang X."/>
            <person name="Wu X."/>
            <person name="Mitros T."/>
            <person name="Triplett J."/>
            <person name="Yang X."/>
            <person name="Ye C.Y."/>
            <person name="Mauro-Herrera M."/>
            <person name="Wang L."/>
            <person name="Li P."/>
            <person name="Sharma M."/>
            <person name="Sharma R."/>
            <person name="Ronald P.C."/>
            <person name="Panaud O."/>
            <person name="Kellogg E.A."/>
            <person name="Brutnell T.P."/>
            <person name="Doust A.N."/>
            <person name="Tuskan G.A."/>
            <person name="Rokhsar D."/>
            <person name="Devos K.M."/>
        </authorList>
    </citation>
    <scope>NUCLEOTIDE SEQUENCE [LARGE SCALE GENOMIC DNA]</scope>
    <source>
        <strain evidence="6">cv. Yugu1</strain>
        <strain evidence="4">Yugu1</strain>
    </source>
</reference>
<dbReference type="GO" id="GO:0016567">
    <property type="term" value="P:protein ubiquitination"/>
    <property type="evidence" value="ECO:0007669"/>
    <property type="project" value="InterPro"/>
</dbReference>
<dbReference type="Pfam" id="PF00651">
    <property type="entry name" value="BTB"/>
    <property type="match status" value="1"/>
</dbReference>
<comment type="pathway">
    <text evidence="1">Protein modification; protein ubiquitination.</text>
</comment>
<evidence type="ECO:0000256" key="2">
    <source>
        <dbReference type="ARBA" id="ARBA00010846"/>
    </source>
</evidence>
<dbReference type="SMART" id="SM00225">
    <property type="entry name" value="BTB"/>
    <property type="match status" value="1"/>
</dbReference>
<dbReference type="InterPro" id="IPR056423">
    <property type="entry name" value="BACK_BPM_SPOP"/>
</dbReference>
<evidence type="ECO:0000256" key="1">
    <source>
        <dbReference type="ARBA" id="ARBA00004906"/>
    </source>
</evidence>
<dbReference type="EnsemblPlants" id="KQL00320">
    <property type="protein sequence ID" value="KQL00320"/>
    <property type="gene ID" value="SETIT_015431mg"/>
</dbReference>
<dbReference type="InterPro" id="IPR000210">
    <property type="entry name" value="BTB/POZ_dom"/>
</dbReference>